<protein>
    <submittedName>
        <fullName evidence="2">Helix-turn-helix transcriptional regulator</fullName>
    </submittedName>
</protein>
<sequence>MVSIYSDEYQSVIKALRKQRIAKGITQESLATALGRPQSFVAKVENGERRLDVVEFVHIARLLGVQVEEVLGKIGQSTHFT</sequence>
<dbReference type="Gene3D" id="1.10.260.40">
    <property type="entry name" value="lambda repressor-like DNA-binding domains"/>
    <property type="match status" value="1"/>
</dbReference>
<feature type="domain" description="HTH cro/C1-type" evidence="1">
    <location>
        <begin position="16"/>
        <end position="70"/>
    </location>
</feature>
<proteinExistence type="predicted"/>
<dbReference type="GO" id="GO:0003677">
    <property type="term" value="F:DNA binding"/>
    <property type="evidence" value="ECO:0007669"/>
    <property type="project" value="InterPro"/>
</dbReference>
<dbReference type="SUPFAM" id="SSF47413">
    <property type="entry name" value="lambda repressor-like DNA-binding domains"/>
    <property type="match status" value="1"/>
</dbReference>
<dbReference type="CDD" id="cd00093">
    <property type="entry name" value="HTH_XRE"/>
    <property type="match status" value="1"/>
</dbReference>
<reference evidence="2" key="1">
    <citation type="submission" date="2020-03" db="EMBL/GenBank/DDBJ databases">
        <authorList>
            <person name="Kislichkina A."/>
            <person name="Dentovskaya S."/>
            <person name="Shaikhutdinov R."/>
            <person name="Ivanov S."/>
            <person name="Sizova A."/>
            <person name="Solomentsev V."/>
            <person name="Bogun A."/>
        </authorList>
    </citation>
    <scope>NUCLEOTIDE SEQUENCE</scope>
    <source>
        <strain evidence="2">SCPM-O-B-7610</strain>
    </source>
</reference>
<accession>A0AA44CK59</accession>
<dbReference type="Proteomes" id="UP000712947">
    <property type="component" value="Unassembled WGS sequence"/>
</dbReference>
<evidence type="ECO:0000313" key="2">
    <source>
        <dbReference type="EMBL" id="NIL22298.1"/>
    </source>
</evidence>
<dbReference type="InterPro" id="IPR010982">
    <property type="entry name" value="Lambda_DNA-bd_dom_sf"/>
</dbReference>
<dbReference type="EMBL" id="JAASAI010000005">
    <property type="protein sequence ID" value="NIL22298.1"/>
    <property type="molecule type" value="Genomic_DNA"/>
</dbReference>
<evidence type="ECO:0000313" key="3">
    <source>
        <dbReference type="Proteomes" id="UP000712947"/>
    </source>
</evidence>
<name>A0AA44CK59_YERMO</name>
<evidence type="ECO:0000259" key="1">
    <source>
        <dbReference type="PROSITE" id="PS50943"/>
    </source>
</evidence>
<dbReference type="PROSITE" id="PS50943">
    <property type="entry name" value="HTH_CROC1"/>
    <property type="match status" value="1"/>
</dbReference>
<dbReference type="InterPro" id="IPR001387">
    <property type="entry name" value="Cro/C1-type_HTH"/>
</dbReference>
<comment type="caution">
    <text evidence="2">The sequence shown here is derived from an EMBL/GenBank/DDBJ whole genome shotgun (WGS) entry which is preliminary data.</text>
</comment>
<dbReference type="Pfam" id="PF01381">
    <property type="entry name" value="HTH_3"/>
    <property type="match status" value="1"/>
</dbReference>
<gene>
    <name evidence="2" type="ORF">HB991_07190</name>
</gene>
<organism evidence="2 3">
    <name type="scientific">Yersinia mollaretii</name>
    <dbReference type="NCBI Taxonomy" id="33060"/>
    <lineage>
        <taxon>Bacteria</taxon>
        <taxon>Pseudomonadati</taxon>
        <taxon>Pseudomonadota</taxon>
        <taxon>Gammaproteobacteria</taxon>
        <taxon>Enterobacterales</taxon>
        <taxon>Yersiniaceae</taxon>
        <taxon>Yersinia</taxon>
    </lineage>
</organism>
<dbReference type="SMART" id="SM00530">
    <property type="entry name" value="HTH_XRE"/>
    <property type="match status" value="1"/>
</dbReference>
<dbReference type="AlphaFoldDB" id="A0AA44CK59"/>
<dbReference type="RefSeq" id="WP_049612301.1">
    <property type="nucleotide sequence ID" value="NZ_CABHYO010000019.1"/>
</dbReference>